<dbReference type="RefSeq" id="WP_399593583.1">
    <property type="nucleotide sequence ID" value="NZ_JBITPR010000045.1"/>
</dbReference>
<gene>
    <name evidence="4" type="ORF">AB4829_21035</name>
</gene>
<dbReference type="InterPro" id="IPR056727">
    <property type="entry name" value="DUF7825"/>
</dbReference>
<feature type="signal peptide" evidence="1">
    <location>
        <begin position="1"/>
        <end position="18"/>
    </location>
</feature>
<evidence type="ECO:0000313" key="4">
    <source>
        <dbReference type="EMBL" id="MFI7873075.1"/>
    </source>
</evidence>
<name>A0ABW8BDH6_9ACTN</name>
<dbReference type="EMBL" id="JBITPR010000045">
    <property type="protein sequence ID" value="MFI7873075.1"/>
    <property type="molecule type" value="Genomic_DNA"/>
</dbReference>
<evidence type="ECO:0000313" key="5">
    <source>
        <dbReference type="Proteomes" id="UP001614264"/>
    </source>
</evidence>
<dbReference type="InterPro" id="IPR056726">
    <property type="entry name" value="DUF7824"/>
</dbReference>
<comment type="caution">
    <text evidence="4">The sequence shown here is derived from an EMBL/GenBank/DDBJ whole genome shotgun (WGS) entry which is preliminary data.</text>
</comment>
<evidence type="ECO:0000259" key="3">
    <source>
        <dbReference type="Pfam" id="PF25149"/>
    </source>
</evidence>
<feature type="chain" id="PRO_5045852728" evidence="1">
    <location>
        <begin position="19"/>
        <end position="919"/>
    </location>
</feature>
<keyword evidence="1" id="KW-0732">Signal</keyword>
<proteinExistence type="predicted"/>
<protein>
    <submittedName>
        <fullName evidence="4">DUF6493 family protein</fullName>
    </submittedName>
</protein>
<accession>A0ABW8BDH6</accession>
<reference evidence="4 5" key="1">
    <citation type="submission" date="2024-07" db="EMBL/GenBank/DDBJ databases">
        <title>Whole genome sequencing of Prodigiosin pigment-producing Streptomyces salinarius isolated from rhizosphere soil of Arachis hypogaea.</title>
        <authorList>
            <person name="Vidhya A."/>
            <person name="Ramya S."/>
        </authorList>
    </citation>
    <scope>NUCLEOTIDE SEQUENCE [LARGE SCALE GENOMIC DNA]</scope>
    <source>
        <strain evidence="4 5">VRMG2420</strain>
    </source>
</reference>
<organism evidence="4 5">
    <name type="scientific">Streptomyces salinarius</name>
    <dbReference type="NCBI Taxonomy" id="2762598"/>
    <lineage>
        <taxon>Bacteria</taxon>
        <taxon>Bacillati</taxon>
        <taxon>Actinomycetota</taxon>
        <taxon>Actinomycetes</taxon>
        <taxon>Kitasatosporales</taxon>
        <taxon>Streptomycetaceae</taxon>
        <taxon>Streptomyces</taxon>
    </lineage>
</organism>
<dbReference type="Pfam" id="PF25149">
    <property type="entry name" value="DUF7825"/>
    <property type="match status" value="1"/>
</dbReference>
<sequence length="919" mass="97731">MTATVAAAGAAAAAAATAATATATATGTDTAGLLVEAVRAGRTAEVVSLLDGMTDTERRACFPELKALRQELRTERWSAESRRAHPALHAAGAACQTGAAAVANWLAAVDLRWSQASPAVLLHVLGDRDARWLADVVARLAQRPATSNVSYELMAGLVRLSGCPVPTTEAYVQGWLLHIGGGRQRGGTLRDRLRRDPHLAEMVAALFRTEGVGARLGWLSGDGPDGWTSALAELTAEGALDRRTLVDACVARLLRGGAPTELRVFLRLLQALSLTLDEERRRTADWTALASDAVPAVASHAQSVLGVLALAGELPPRLLAEVTEAVLFRTEKKLVRAQLVLLGKVLARDGATATVLLPAAAQAFGHEDSDVQDRALKLVERHLGKVTAPEVRKELAQAAEQLVPALRSRAVRTLGAAPADARPVAHEEVLPAVPERVRLAPAPATAVEVAEEVSALLASGGDVSGFERALDGLVRHAHRDREALLEALEPVVARRWWAEREQRPGHPSDDFFARRHELFDAARALDLLLATLYGKVRTDTLHRVVRDGVPNSGCVHNSLARPFEARVWEVAHRLRTDPLPFLLATPTWGTGLLEPGELVDRLDAYRRTGVRVAAIDFGQALLRVCRGDRTAAVAAAERAAALGTGEGERLARLLTGERTAPVTTRRTADARILVELGEVPELGAEEFPAALRLLGRPASPSVDRWYCSHWSDAIRQHWLALLPERPELVAARLLRDVSQVAVDDQRGAAAAVLPHLADADGEAGESVHLCLAYGLGARHAEDRLAAVDALLMLAARGRLEPDRLGADLGQLVRRGAVKPARLADAMRTAAATGARATVWAVLRQVLPVLLADLATGGATTPSARGLGELLTVAAECAERTGAQGKLPHLSGVADRRGTSRLVTQARRLREALATAPAAA</sequence>
<feature type="domain" description="DUF7825" evidence="3">
    <location>
        <begin position="716"/>
        <end position="853"/>
    </location>
</feature>
<evidence type="ECO:0000256" key="1">
    <source>
        <dbReference type="SAM" id="SignalP"/>
    </source>
</evidence>
<dbReference type="Proteomes" id="UP001614264">
    <property type="component" value="Unassembled WGS sequence"/>
</dbReference>
<evidence type="ECO:0000259" key="2">
    <source>
        <dbReference type="Pfam" id="PF25148"/>
    </source>
</evidence>
<feature type="domain" description="DUF7824" evidence="2">
    <location>
        <begin position="553"/>
        <end position="682"/>
    </location>
</feature>
<dbReference type="Pfam" id="PF25148">
    <property type="entry name" value="DUF7824"/>
    <property type="match status" value="1"/>
</dbReference>
<keyword evidence="5" id="KW-1185">Reference proteome</keyword>